<dbReference type="GO" id="GO:0005743">
    <property type="term" value="C:mitochondrial inner membrane"/>
    <property type="evidence" value="ECO:0007669"/>
    <property type="project" value="UniProtKB-SubCell"/>
</dbReference>
<evidence type="ECO:0000313" key="15">
    <source>
        <dbReference type="EMBL" id="RMC08120.1"/>
    </source>
</evidence>
<dbReference type="GO" id="GO:0005471">
    <property type="term" value="F:ATP:ADP antiporter activity"/>
    <property type="evidence" value="ECO:0007669"/>
    <property type="project" value="UniProtKB-UniRule"/>
</dbReference>
<dbReference type="AlphaFoldDB" id="A0A3M0KAP3"/>
<evidence type="ECO:0000256" key="1">
    <source>
        <dbReference type="ARBA" id="ARBA00004448"/>
    </source>
</evidence>
<evidence type="ECO:0000313" key="16">
    <source>
        <dbReference type="Proteomes" id="UP000269221"/>
    </source>
</evidence>
<evidence type="ECO:0000256" key="7">
    <source>
        <dbReference type="ARBA" id="ARBA00022792"/>
    </source>
</evidence>
<dbReference type="Proteomes" id="UP000269221">
    <property type="component" value="Unassembled WGS sequence"/>
</dbReference>
<evidence type="ECO:0000256" key="11">
    <source>
        <dbReference type="ARBA" id="ARBA00024143"/>
    </source>
</evidence>
<sequence>MWVKPGPDREFSGLGDCLVKIFRSDGLRGLYQGFGVSVQGIIIYRASYFGIYDTAKADIMYSGTLDCWRKIARDEGSKAFFKGAWSNVLRGMGGAFVLVLYDEIKKYT</sequence>
<evidence type="ECO:0000256" key="14">
    <source>
        <dbReference type="RuleBase" id="RU368008"/>
    </source>
</evidence>
<keyword evidence="8" id="KW-1133">Transmembrane helix</keyword>
<dbReference type="STRING" id="333673.A0A3M0KAP3"/>
<evidence type="ECO:0000256" key="6">
    <source>
        <dbReference type="ARBA" id="ARBA00022737"/>
    </source>
</evidence>
<keyword evidence="7" id="KW-0999">Mitochondrion inner membrane</keyword>
<dbReference type="GO" id="GO:0140021">
    <property type="term" value="P:mitochondrial ADP transmembrane transport"/>
    <property type="evidence" value="ECO:0007669"/>
    <property type="project" value="InterPro"/>
</dbReference>
<dbReference type="InterPro" id="IPR023395">
    <property type="entry name" value="MCP_dom_sf"/>
</dbReference>
<dbReference type="PROSITE" id="PS50920">
    <property type="entry name" value="SOLCAR"/>
    <property type="match status" value="1"/>
</dbReference>
<dbReference type="EMBL" id="QRBI01000118">
    <property type="protein sequence ID" value="RMC08120.1"/>
    <property type="molecule type" value="Genomic_DNA"/>
</dbReference>
<evidence type="ECO:0000256" key="2">
    <source>
        <dbReference type="ARBA" id="ARBA00006375"/>
    </source>
</evidence>
<keyword evidence="16" id="KW-1185">Reference proteome</keyword>
<dbReference type="GO" id="GO:1990544">
    <property type="term" value="P:mitochondrial ATP transmembrane transport"/>
    <property type="evidence" value="ECO:0007669"/>
    <property type="project" value="InterPro"/>
</dbReference>
<keyword evidence="3 13" id="KW-0813">Transport</keyword>
<comment type="similarity">
    <text evidence="2 13">Belongs to the mitochondrial carrier (TC 2.A.29) family.</text>
</comment>
<evidence type="ECO:0000256" key="10">
    <source>
        <dbReference type="ARBA" id="ARBA00023136"/>
    </source>
</evidence>
<dbReference type="InterPro" id="IPR018108">
    <property type="entry name" value="MCP_transmembrane"/>
</dbReference>
<evidence type="ECO:0000256" key="4">
    <source>
        <dbReference type="ARBA" id="ARBA00022449"/>
    </source>
</evidence>
<dbReference type="InterPro" id="IPR002113">
    <property type="entry name" value="ADT_euk_type"/>
</dbReference>
<comment type="caution">
    <text evidence="15">The sequence shown here is derived from an EMBL/GenBank/DDBJ whole genome shotgun (WGS) entry which is preliminary data.</text>
</comment>
<keyword evidence="9" id="KW-0496">Mitochondrion</keyword>
<evidence type="ECO:0000256" key="13">
    <source>
        <dbReference type="RuleBase" id="RU000488"/>
    </source>
</evidence>
<evidence type="ECO:0000256" key="8">
    <source>
        <dbReference type="ARBA" id="ARBA00022989"/>
    </source>
</evidence>
<evidence type="ECO:0000256" key="12">
    <source>
        <dbReference type="PROSITE-ProRule" id="PRU00282"/>
    </source>
</evidence>
<evidence type="ECO:0000256" key="9">
    <source>
        <dbReference type="ARBA" id="ARBA00023128"/>
    </source>
</evidence>
<accession>A0A3M0KAP3</accession>
<keyword evidence="10 12" id="KW-0472">Membrane</keyword>
<evidence type="ECO:0000256" key="5">
    <source>
        <dbReference type="ARBA" id="ARBA00022692"/>
    </source>
</evidence>
<feature type="repeat" description="Solcar" evidence="12">
    <location>
        <begin position="27"/>
        <end position="107"/>
    </location>
</feature>
<comment type="subunit">
    <text evidence="14">Monomer.</text>
</comment>
<organism evidence="15 16">
    <name type="scientific">Hirundo rustica rustica</name>
    <dbReference type="NCBI Taxonomy" id="333673"/>
    <lineage>
        <taxon>Eukaryota</taxon>
        <taxon>Metazoa</taxon>
        <taxon>Chordata</taxon>
        <taxon>Craniata</taxon>
        <taxon>Vertebrata</taxon>
        <taxon>Euteleostomi</taxon>
        <taxon>Archelosauria</taxon>
        <taxon>Archosauria</taxon>
        <taxon>Dinosauria</taxon>
        <taxon>Saurischia</taxon>
        <taxon>Theropoda</taxon>
        <taxon>Coelurosauria</taxon>
        <taxon>Aves</taxon>
        <taxon>Neognathae</taxon>
        <taxon>Neoaves</taxon>
        <taxon>Telluraves</taxon>
        <taxon>Australaves</taxon>
        <taxon>Passeriformes</taxon>
        <taxon>Sylvioidea</taxon>
        <taxon>Hirundinidae</taxon>
        <taxon>Hirundo</taxon>
    </lineage>
</organism>
<name>A0A3M0KAP3_HIRRU</name>
<proteinExistence type="inferred from homology"/>
<comment type="catalytic activity">
    <reaction evidence="11">
        <text>ADP(in) + ATP(out) = ADP(out) + ATP(in)</text>
        <dbReference type="Rhea" id="RHEA:34999"/>
        <dbReference type="ChEBI" id="CHEBI:30616"/>
        <dbReference type="ChEBI" id="CHEBI:456216"/>
    </reaction>
    <physiologicalReaction direction="left-to-right" evidence="11">
        <dbReference type="Rhea" id="RHEA:35000"/>
    </physiologicalReaction>
</comment>
<dbReference type="OrthoDB" id="270584at2759"/>
<dbReference type="Pfam" id="PF00153">
    <property type="entry name" value="Mito_carr"/>
    <property type="match status" value="2"/>
</dbReference>
<keyword evidence="6" id="KW-0677">Repeat</keyword>
<keyword evidence="5 12" id="KW-0812">Transmembrane</keyword>
<dbReference type="PANTHER" id="PTHR45635:SF14">
    <property type="entry name" value="ADP_ATP TRANSLOCASE"/>
    <property type="match status" value="1"/>
</dbReference>
<evidence type="ECO:0000256" key="3">
    <source>
        <dbReference type="ARBA" id="ARBA00022448"/>
    </source>
</evidence>
<dbReference type="PANTHER" id="PTHR45635">
    <property type="entry name" value="ADP,ATP CARRIER PROTEIN 1-RELATED-RELATED"/>
    <property type="match status" value="1"/>
</dbReference>
<dbReference type="SUPFAM" id="SSF103506">
    <property type="entry name" value="Mitochondrial carrier"/>
    <property type="match status" value="1"/>
</dbReference>
<keyword evidence="4" id="KW-0050">Antiport</keyword>
<comment type="function">
    <text evidence="14">Catalyzes the exchange of ADP and ATP across the membrane.</text>
</comment>
<dbReference type="GO" id="GO:1901029">
    <property type="term" value="P:negative regulation of mitochondrial outer membrane permeabilization involved in apoptotic signaling pathway"/>
    <property type="evidence" value="ECO:0007669"/>
    <property type="project" value="TreeGrafter"/>
</dbReference>
<comment type="subcellular location">
    <subcellularLocation>
        <location evidence="14">Membrane</location>
        <topology evidence="14">Multi-pass membrane protein</topology>
    </subcellularLocation>
    <subcellularLocation>
        <location evidence="1">Mitochondrion inner membrane</location>
        <topology evidence="1">Multi-pass membrane protein</topology>
    </subcellularLocation>
</comment>
<dbReference type="Gene3D" id="1.50.40.10">
    <property type="entry name" value="Mitochondrial carrier domain"/>
    <property type="match status" value="1"/>
</dbReference>
<reference evidence="15 16" key="1">
    <citation type="submission" date="2018-07" db="EMBL/GenBank/DDBJ databases">
        <title>A high quality draft genome assembly of the barn swallow (H. rustica rustica).</title>
        <authorList>
            <person name="Formenti G."/>
            <person name="Chiara M."/>
            <person name="Poveda L."/>
            <person name="Francoijs K.-J."/>
            <person name="Bonisoli-Alquati A."/>
            <person name="Canova L."/>
            <person name="Gianfranceschi L."/>
            <person name="Horner D.S."/>
            <person name="Saino N."/>
        </authorList>
    </citation>
    <scope>NUCLEOTIDE SEQUENCE [LARGE SCALE GENOMIC DNA]</scope>
    <source>
        <strain evidence="15">Chelidonia</strain>
        <tissue evidence="15">Blood</tissue>
    </source>
</reference>
<gene>
    <name evidence="15" type="ORF">DUI87_15152</name>
</gene>
<protein>
    <recommendedName>
        <fullName evidence="14">ADP/ATP translocase</fullName>
    </recommendedName>
    <alternativeName>
        <fullName evidence="14">ADP,ATP carrier protein</fullName>
    </alternativeName>
</protein>